<keyword evidence="3" id="KW-1185">Reference proteome</keyword>
<dbReference type="Gramene" id="OIT19545">
    <property type="protein sequence ID" value="OIT19545"/>
    <property type="gene ID" value="A4A49_63785"/>
</dbReference>
<sequence>MLNVSNMAEEEKLHYFMSGLKGRAQLELRRQNVQSLSTAIAASDALADLNIGDEPAETSHSKPDGRKDKTREWKKRGKGQATEDEGLVKNVRQEIHNGKERSGKFKGCFTCGGPHLKKGCSVQARVNAMLAAEKQEQVAEANAIVADVNGTPGALFVNNPLGLIN</sequence>
<dbReference type="EMBL" id="MJEQ01006901">
    <property type="protein sequence ID" value="OIT19545.1"/>
    <property type="molecule type" value="Genomic_DNA"/>
</dbReference>
<dbReference type="AlphaFoldDB" id="A0A1J6KJV8"/>
<name>A0A1J6KJV8_NICAT</name>
<evidence type="ECO:0000313" key="2">
    <source>
        <dbReference type="EMBL" id="OIT19545.1"/>
    </source>
</evidence>
<dbReference type="SMR" id="A0A1J6KJV8"/>
<feature type="compositionally biased region" description="Basic and acidic residues" evidence="1">
    <location>
        <begin position="57"/>
        <end position="71"/>
    </location>
</feature>
<gene>
    <name evidence="2" type="ORF">A4A49_63785</name>
</gene>
<protein>
    <recommendedName>
        <fullName evidence="4">Retrotransposon gag domain-containing protein</fullName>
    </recommendedName>
</protein>
<evidence type="ECO:0000256" key="1">
    <source>
        <dbReference type="SAM" id="MobiDB-lite"/>
    </source>
</evidence>
<organism evidence="2 3">
    <name type="scientific">Nicotiana attenuata</name>
    <name type="common">Coyote tobacco</name>
    <dbReference type="NCBI Taxonomy" id="49451"/>
    <lineage>
        <taxon>Eukaryota</taxon>
        <taxon>Viridiplantae</taxon>
        <taxon>Streptophyta</taxon>
        <taxon>Embryophyta</taxon>
        <taxon>Tracheophyta</taxon>
        <taxon>Spermatophyta</taxon>
        <taxon>Magnoliopsida</taxon>
        <taxon>eudicotyledons</taxon>
        <taxon>Gunneridae</taxon>
        <taxon>Pentapetalae</taxon>
        <taxon>asterids</taxon>
        <taxon>lamiids</taxon>
        <taxon>Solanales</taxon>
        <taxon>Solanaceae</taxon>
        <taxon>Nicotianoideae</taxon>
        <taxon>Nicotianeae</taxon>
        <taxon>Nicotiana</taxon>
    </lineage>
</organism>
<proteinExistence type="predicted"/>
<reference evidence="2" key="1">
    <citation type="submission" date="2016-11" db="EMBL/GenBank/DDBJ databases">
        <title>The genome of Nicotiana attenuata.</title>
        <authorList>
            <person name="Xu S."/>
            <person name="Brockmoeller T."/>
            <person name="Gaquerel E."/>
            <person name="Navarro A."/>
            <person name="Kuhl H."/>
            <person name="Gase K."/>
            <person name="Ling Z."/>
            <person name="Zhou W."/>
            <person name="Kreitzer C."/>
            <person name="Stanke M."/>
            <person name="Tang H."/>
            <person name="Lyons E."/>
            <person name="Pandey P."/>
            <person name="Pandey S.P."/>
            <person name="Timmermann B."/>
            <person name="Baldwin I.T."/>
        </authorList>
    </citation>
    <scope>NUCLEOTIDE SEQUENCE [LARGE SCALE GENOMIC DNA]</scope>
    <source>
        <strain evidence="2">UT</strain>
    </source>
</reference>
<evidence type="ECO:0008006" key="4">
    <source>
        <dbReference type="Google" id="ProtNLM"/>
    </source>
</evidence>
<dbReference type="Proteomes" id="UP000187609">
    <property type="component" value="Unassembled WGS sequence"/>
</dbReference>
<evidence type="ECO:0000313" key="3">
    <source>
        <dbReference type="Proteomes" id="UP000187609"/>
    </source>
</evidence>
<comment type="caution">
    <text evidence="2">The sequence shown here is derived from an EMBL/GenBank/DDBJ whole genome shotgun (WGS) entry which is preliminary data.</text>
</comment>
<feature type="region of interest" description="Disordered" evidence="1">
    <location>
        <begin position="51"/>
        <end position="89"/>
    </location>
</feature>
<accession>A0A1J6KJV8</accession>